<evidence type="ECO:0000313" key="7">
    <source>
        <dbReference type="EMBL" id="PST83564.1"/>
    </source>
</evidence>
<dbReference type="InterPro" id="IPR036388">
    <property type="entry name" value="WH-like_DNA-bd_sf"/>
</dbReference>
<dbReference type="InterPro" id="IPR013325">
    <property type="entry name" value="RNA_pol_sigma_r2"/>
</dbReference>
<sequence length="190" mass="22371">MQLTEQTLPATGHATRFEALFKQHFGELHEYAYSILRDWDLAEDVVASMFLRLWEKYNWEEEKGAIRAYLYRSVYHDSLNYIRDQKVKTRYQTRTAHAMKDETDNAAGKIELSQLEKRLAAALNTLPEKCRTVFQLSRYENLKYQEISAKLGISLKTVEAHMGKALKTLRFELQEYLPLFVILFLKLGWL</sequence>
<keyword evidence="3" id="KW-0731">Sigma factor</keyword>
<evidence type="ECO:0000256" key="4">
    <source>
        <dbReference type="ARBA" id="ARBA00023163"/>
    </source>
</evidence>
<dbReference type="Pfam" id="PF08281">
    <property type="entry name" value="Sigma70_r4_2"/>
    <property type="match status" value="1"/>
</dbReference>
<evidence type="ECO:0000256" key="1">
    <source>
        <dbReference type="ARBA" id="ARBA00010641"/>
    </source>
</evidence>
<dbReference type="Gene3D" id="1.10.10.10">
    <property type="entry name" value="Winged helix-like DNA-binding domain superfamily/Winged helix DNA-binding domain"/>
    <property type="match status" value="1"/>
</dbReference>
<dbReference type="NCBIfam" id="TIGR02985">
    <property type="entry name" value="Sig70_bacteroi1"/>
    <property type="match status" value="1"/>
</dbReference>
<keyword evidence="8" id="KW-1185">Reference proteome</keyword>
<dbReference type="InterPro" id="IPR039425">
    <property type="entry name" value="RNA_pol_sigma-70-like"/>
</dbReference>
<feature type="domain" description="RNA polymerase sigma-70 region 2" evidence="5">
    <location>
        <begin position="20"/>
        <end position="86"/>
    </location>
</feature>
<dbReference type="GO" id="GO:0003677">
    <property type="term" value="F:DNA binding"/>
    <property type="evidence" value="ECO:0007669"/>
    <property type="project" value="InterPro"/>
</dbReference>
<comment type="caution">
    <text evidence="7">The sequence shown here is derived from an EMBL/GenBank/DDBJ whole genome shotgun (WGS) entry which is preliminary data.</text>
</comment>
<protein>
    <submittedName>
        <fullName evidence="7">RNA polymerase sigma-70 factor</fullName>
    </submittedName>
</protein>
<keyword evidence="4" id="KW-0804">Transcription</keyword>
<gene>
    <name evidence="7" type="ORF">C7T94_13555</name>
</gene>
<dbReference type="PANTHER" id="PTHR43133:SF46">
    <property type="entry name" value="RNA POLYMERASE SIGMA-70 FACTOR ECF SUBFAMILY"/>
    <property type="match status" value="1"/>
</dbReference>
<evidence type="ECO:0000256" key="2">
    <source>
        <dbReference type="ARBA" id="ARBA00023015"/>
    </source>
</evidence>
<proteinExistence type="inferred from homology"/>
<dbReference type="InterPro" id="IPR007627">
    <property type="entry name" value="RNA_pol_sigma70_r2"/>
</dbReference>
<dbReference type="Proteomes" id="UP000240912">
    <property type="component" value="Unassembled WGS sequence"/>
</dbReference>
<dbReference type="SUPFAM" id="SSF88659">
    <property type="entry name" value="Sigma3 and sigma4 domains of RNA polymerase sigma factors"/>
    <property type="match status" value="1"/>
</dbReference>
<feature type="domain" description="RNA polymerase sigma factor 70 region 4 type 2" evidence="6">
    <location>
        <begin position="118"/>
        <end position="169"/>
    </location>
</feature>
<dbReference type="CDD" id="cd06171">
    <property type="entry name" value="Sigma70_r4"/>
    <property type="match status" value="1"/>
</dbReference>
<dbReference type="PANTHER" id="PTHR43133">
    <property type="entry name" value="RNA POLYMERASE ECF-TYPE SIGMA FACTO"/>
    <property type="match status" value="1"/>
</dbReference>
<dbReference type="NCBIfam" id="TIGR02937">
    <property type="entry name" value="sigma70-ECF"/>
    <property type="match status" value="1"/>
</dbReference>
<organism evidence="7 8">
    <name type="scientific">Pedobacter yulinensis</name>
    <dbReference type="NCBI Taxonomy" id="2126353"/>
    <lineage>
        <taxon>Bacteria</taxon>
        <taxon>Pseudomonadati</taxon>
        <taxon>Bacteroidota</taxon>
        <taxon>Sphingobacteriia</taxon>
        <taxon>Sphingobacteriales</taxon>
        <taxon>Sphingobacteriaceae</taxon>
        <taxon>Pedobacter</taxon>
    </lineage>
</organism>
<comment type="similarity">
    <text evidence="1">Belongs to the sigma-70 factor family. ECF subfamily.</text>
</comment>
<dbReference type="AlphaFoldDB" id="A0A2T3HMA4"/>
<accession>A0A2T3HMA4</accession>
<dbReference type="InterPro" id="IPR014327">
    <property type="entry name" value="RNA_pol_sigma70_bacteroid"/>
</dbReference>
<evidence type="ECO:0000259" key="5">
    <source>
        <dbReference type="Pfam" id="PF04542"/>
    </source>
</evidence>
<keyword evidence="2" id="KW-0805">Transcription regulation</keyword>
<evidence type="ECO:0000256" key="3">
    <source>
        <dbReference type="ARBA" id="ARBA00023082"/>
    </source>
</evidence>
<name>A0A2T3HMA4_9SPHI</name>
<dbReference type="InterPro" id="IPR013324">
    <property type="entry name" value="RNA_pol_sigma_r3/r4-like"/>
</dbReference>
<dbReference type="Pfam" id="PF04542">
    <property type="entry name" value="Sigma70_r2"/>
    <property type="match status" value="1"/>
</dbReference>
<dbReference type="InterPro" id="IPR014284">
    <property type="entry name" value="RNA_pol_sigma-70_dom"/>
</dbReference>
<evidence type="ECO:0000313" key="8">
    <source>
        <dbReference type="Proteomes" id="UP000240912"/>
    </source>
</evidence>
<dbReference type="OrthoDB" id="1100095at2"/>
<dbReference type="SUPFAM" id="SSF88946">
    <property type="entry name" value="Sigma2 domain of RNA polymerase sigma factors"/>
    <property type="match status" value="1"/>
</dbReference>
<dbReference type="InterPro" id="IPR013249">
    <property type="entry name" value="RNA_pol_sigma70_r4_t2"/>
</dbReference>
<dbReference type="GO" id="GO:0016987">
    <property type="term" value="F:sigma factor activity"/>
    <property type="evidence" value="ECO:0007669"/>
    <property type="project" value="UniProtKB-KW"/>
</dbReference>
<dbReference type="Gene3D" id="1.10.1740.10">
    <property type="match status" value="1"/>
</dbReference>
<reference evidence="7 8" key="1">
    <citation type="submission" date="2018-03" db="EMBL/GenBank/DDBJ databases">
        <authorList>
            <person name="Keele B.F."/>
        </authorList>
    </citation>
    <scope>NUCLEOTIDE SEQUENCE [LARGE SCALE GENOMIC DNA]</scope>
    <source>
        <strain evidence="7 8">YL28-9</strain>
    </source>
</reference>
<evidence type="ECO:0000259" key="6">
    <source>
        <dbReference type="Pfam" id="PF08281"/>
    </source>
</evidence>
<dbReference type="RefSeq" id="WP_107215826.1">
    <property type="nucleotide sequence ID" value="NZ_KZ686269.1"/>
</dbReference>
<dbReference type="GO" id="GO:0006352">
    <property type="term" value="P:DNA-templated transcription initiation"/>
    <property type="evidence" value="ECO:0007669"/>
    <property type="project" value="InterPro"/>
</dbReference>
<dbReference type="EMBL" id="PYLS01000005">
    <property type="protein sequence ID" value="PST83564.1"/>
    <property type="molecule type" value="Genomic_DNA"/>
</dbReference>